<reference evidence="2 3" key="1">
    <citation type="submission" date="2019-07" db="EMBL/GenBank/DDBJ databases">
        <title>Serratia dokdonensis sp. nov., an elicitor of systemic resistance in Nicotiana Tabacum.</title>
        <authorList>
            <person name="Son J.-S."/>
            <person name="Hwang Y.-J."/>
            <person name="Lee S.-Y."/>
            <person name="Ghim S.-Y."/>
        </authorList>
    </citation>
    <scope>NUCLEOTIDE SEQUENCE [LARGE SCALE GENOMIC DNA]</scope>
    <source>
        <strain evidence="2 3">KUDC3025</strain>
    </source>
</reference>
<evidence type="ECO:0000313" key="2">
    <source>
        <dbReference type="EMBL" id="QHA87862.1"/>
    </source>
</evidence>
<sequence>MRQNRNSDHSPPPDDGDRALGQALELMLPIRRQRLQRSERRQRREEQQLSACRRQLQQTQHQLEATRQDYQQRRAQFDQRYLGRQPLERLQHGLEDERSAAASVDAGRQQLLADQRRSDEQQQKLQAAQAETRRRQRELEKLECLLREEGGAP</sequence>
<feature type="compositionally biased region" description="Basic and acidic residues" evidence="1">
    <location>
        <begin position="36"/>
        <end position="47"/>
    </location>
</feature>
<protein>
    <submittedName>
        <fullName evidence="2">Type III secretion protein</fullName>
    </submittedName>
</protein>
<organism evidence="2 3">
    <name type="scientific">Serratia rhizosphaerae</name>
    <dbReference type="NCBI Taxonomy" id="2597702"/>
    <lineage>
        <taxon>Bacteria</taxon>
        <taxon>Pseudomonadati</taxon>
        <taxon>Pseudomonadota</taxon>
        <taxon>Gammaproteobacteria</taxon>
        <taxon>Enterobacterales</taxon>
        <taxon>Yersiniaceae</taxon>
        <taxon>Serratia</taxon>
    </lineage>
</organism>
<proteinExistence type="predicted"/>
<keyword evidence="3" id="KW-1185">Reference proteome</keyword>
<feature type="region of interest" description="Disordered" evidence="1">
    <location>
        <begin position="1"/>
        <end position="53"/>
    </location>
</feature>
<dbReference type="RefSeq" id="WP_160029849.1">
    <property type="nucleotide sequence ID" value="NZ_CP041764.1"/>
</dbReference>
<feature type="region of interest" description="Disordered" evidence="1">
    <location>
        <begin position="96"/>
        <end position="133"/>
    </location>
</feature>
<gene>
    <name evidence="2" type="ORF">FO014_13325</name>
</gene>
<evidence type="ECO:0000313" key="3">
    <source>
        <dbReference type="Proteomes" id="UP000430368"/>
    </source>
</evidence>
<accession>A0ABX6GNP2</accession>
<dbReference type="Proteomes" id="UP000430368">
    <property type="component" value="Chromosome"/>
</dbReference>
<name>A0ABX6GNP2_9GAMM</name>
<evidence type="ECO:0000256" key="1">
    <source>
        <dbReference type="SAM" id="MobiDB-lite"/>
    </source>
</evidence>
<feature type="compositionally biased region" description="Basic and acidic residues" evidence="1">
    <location>
        <begin position="1"/>
        <end position="18"/>
    </location>
</feature>
<dbReference type="EMBL" id="CP041764">
    <property type="protein sequence ID" value="QHA87862.1"/>
    <property type="molecule type" value="Genomic_DNA"/>
</dbReference>